<keyword evidence="2" id="KW-1185">Reference proteome</keyword>
<reference evidence="1" key="1">
    <citation type="submission" date="2022-10" db="EMBL/GenBank/DDBJ databases">
        <title>Culturing micro-colonial fungi from biological soil crusts in the Mojave desert and describing Neophaeococcomyces mojavensis, and introducing the new genera and species Taxawa tesnikishii.</title>
        <authorList>
            <person name="Kurbessoian T."/>
            <person name="Stajich J.E."/>
        </authorList>
    </citation>
    <scope>NUCLEOTIDE SEQUENCE</scope>
    <source>
        <strain evidence="1">JES_112</strain>
    </source>
</reference>
<name>A0ACC2ZRC0_9EURO</name>
<protein>
    <submittedName>
        <fullName evidence="1">Uncharacterized protein</fullName>
    </submittedName>
</protein>
<dbReference type="EMBL" id="JAPDRQ010000382">
    <property type="protein sequence ID" value="KAJ9650125.1"/>
    <property type="molecule type" value="Genomic_DNA"/>
</dbReference>
<proteinExistence type="predicted"/>
<sequence>MAEYSKKTVAELQEILKSRGLPISGKKADLIARLSEADKAAETETAEPAPEVETETVAAETVDAPTPEPATDAPTTQTDGKAEEPSDVTAESAPIAETKTFTLNLAGTDVDDEMARRKARAERFKLETEVDAEGQATEEDVAEPEALKKLERAKRFGEGQTGLSKLDEALPAEDPRGRRDRKRHADDSHSNRRGRGFNKRRGGGPAKPTGVTKPAIAFTSKEDRSAAEARKKRFAAAS</sequence>
<accession>A0ACC2ZRC0</accession>
<evidence type="ECO:0000313" key="1">
    <source>
        <dbReference type="EMBL" id="KAJ9650125.1"/>
    </source>
</evidence>
<evidence type="ECO:0000313" key="2">
    <source>
        <dbReference type="Proteomes" id="UP001172386"/>
    </source>
</evidence>
<organism evidence="1 2">
    <name type="scientific">Neophaeococcomyces mojaviensis</name>
    <dbReference type="NCBI Taxonomy" id="3383035"/>
    <lineage>
        <taxon>Eukaryota</taxon>
        <taxon>Fungi</taxon>
        <taxon>Dikarya</taxon>
        <taxon>Ascomycota</taxon>
        <taxon>Pezizomycotina</taxon>
        <taxon>Eurotiomycetes</taxon>
        <taxon>Chaetothyriomycetidae</taxon>
        <taxon>Chaetothyriales</taxon>
        <taxon>Chaetothyriales incertae sedis</taxon>
        <taxon>Neophaeococcomyces</taxon>
    </lineage>
</organism>
<gene>
    <name evidence="1" type="ORF">H2198_010562</name>
</gene>
<comment type="caution">
    <text evidence="1">The sequence shown here is derived from an EMBL/GenBank/DDBJ whole genome shotgun (WGS) entry which is preliminary data.</text>
</comment>
<dbReference type="Proteomes" id="UP001172386">
    <property type="component" value="Unassembled WGS sequence"/>
</dbReference>